<protein>
    <submittedName>
        <fullName evidence="2">Uncharacterized protein</fullName>
    </submittedName>
</protein>
<reference evidence="2 3" key="1">
    <citation type="submission" date="2017-03" db="EMBL/GenBank/DDBJ databases">
        <title>Genomes of endolithic fungi from Antarctica.</title>
        <authorList>
            <person name="Coleine C."/>
            <person name="Masonjones S."/>
            <person name="Stajich J.E."/>
        </authorList>
    </citation>
    <scope>NUCLEOTIDE SEQUENCE [LARGE SCALE GENOMIC DNA]</scope>
    <source>
        <strain evidence="2 3">CCFEE 6314</strain>
    </source>
</reference>
<sequence>MDVLDDPPRTAVRRNGWTHVNQHVQRLDTLPPLAQTDGNTDDGDATHNSDPTTNNNPEGATGLRTSILEASERLKLPPGSRRKKRKPPLEPSDHPPKRPRVGETQGQATQDLASEQEDSLVKEVQVPFPLASVRSHRLFAETPSRLDAINAVGTHPVVHPTSHQPVHQSIHQTVHHQTVHQQPVHHQTVHHQTVHQQPVHQQPVHHQPVHQQPVHQQPVHQQPVHQQPVHQQPVHQQPTYRQPVHQQPIYQQPVHQQPIHRPTHRPLDLLPPKEIDVPRDPSVAQEPVKVVVTDWGRYNKPPPTWREHIDQVPGMIKDSSIEQLEHQKKLPLDPPFRDSFFAPRFSFTPRFSFAPSFSLAPEVGIEDINKLTPPALPSTNVSLSHFRRPYQDTSDADARSEFLVAGASLVEKFTSRPTWDGAKDLALLAMQRFLKITAKHQGTVESDKMLAADEGCGKFPFLAYLRTRHCIPTCFRIPLPTTILVSDDERAGVIFEIFGIVREPQGYWDPASPPAFVEIADLFFPQYPESLKVIPNPGCRVESNLDTTTLRKMAKCDLLSSREHQNKRIIRAIVRAIPAAVYHQTDNKKDPRRSLPPHKVGRYDMVAYQTFPIPSREGVPFTRFLVGSDIWKRAGDWAFPSE</sequence>
<feature type="compositionally biased region" description="Low complexity" evidence="1">
    <location>
        <begin position="194"/>
        <end position="260"/>
    </location>
</feature>
<evidence type="ECO:0000313" key="2">
    <source>
        <dbReference type="EMBL" id="RVX70359.1"/>
    </source>
</evidence>
<evidence type="ECO:0000256" key="1">
    <source>
        <dbReference type="SAM" id="MobiDB-lite"/>
    </source>
</evidence>
<dbReference type="VEuPathDB" id="FungiDB:PV10_06631"/>
<accession>A0A438N3N6</accession>
<gene>
    <name evidence="2" type="ORF">B0A52_05858</name>
</gene>
<proteinExistence type="predicted"/>
<feature type="compositionally biased region" description="Polar residues" evidence="1">
    <location>
        <begin position="46"/>
        <end position="58"/>
    </location>
</feature>
<feature type="region of interest" description="Disordered" evidence="1">
    <location>
        <begin position="179"/>
        <end position="271"/>
    </location>
</feature>
<dbReference type="Proteomes" id="UP000288859">
    <property type="component" value="Unassembled WGS sequence"/>
</dbReference>
<dbReference type="OrthoDB" id="10433858at2759"/>
<evidence type="ECO:0000313" key="3">
    <source>
        <dbReference type="Proteomes" id="UP000288859"/>
    </source>
</evidence>
<organism evidence="2 3">
    <name type="scientific">Exophiala mesophila</name>
    <name type="common">Black yeast-like fungus</name>
    <dbReference type="NCBI Taxonomy" id="212818"/>
    <lineage>
        <taxon>Eukaryota</taxon>
        <taxon>Fungi</taxon>
        <taxon>Dikarya</taxon>
        <taxon>Ascomycota</taxon>
        <taxon>Pezizomycotina</taxon>
        <taxon>Eurotiomycetes</taxon>
        <taxon>Chaetothyriomycetidae</taxon>
        <taxon>Chaetothyriales</taxon>
        <taxon>Herpotrichiellaceae</taxon>
        <taxon>Exophiala</taxon>
    </lineage>
</organism>
<dbReference type="EMBL" id="NAJM01000023">
    <property type="protein sequence ID" value="RVX70359.1"/>
    <property type="molecule type" value="Genomic_DNA"/>
</dbReference>
<comment type="caution">
    <text evidence="2">The sequence shown here is derived from an EMBL/GenBank/DDBJ whole genome shotgun (WGS) entry which is preliminary data.</text>
</comment>
<feature type="region of interest" description="Disordered" evidence="1">
    <location>
        <begin position="1"/>
        <end position="119"/>
    </location>
</feature>
<name>A0A438N3N6_EXOME</name>
<dbReference type="AlphaFoldDB" id="A0A438N3N6"/>
<feature type="compositionally biased region" description="Basic and acidic residues" evidence="1">
    <location>
        <begin position="87"/>
        <end position="96"/>
    </location>
</feature>
<feature type="compositionally biased region" description="Polar residues" evidence="1">
    <location>
        <begin position="104"/>
        <end position="113"/>
    </location>
</feature>